<reference evidence="1" key="1">
    <citation type="submission" date="2021-05" db="EMBL/GenBank/DDBJ databases">
        <authorList>
            <person name="Pietrasiak N."/>
            <person name="Ward R."/>
            <person name="Stajich J.E."/>
            <person name="Kurbessoian T."/>
        </authorList>
    </citation>
    <scope>NUCLEOTIDE SEQUENCE</scope>
    <source>
        <strain evidence="1">CPER-KK1</strain>
    </source>
</reference>
<organism evidence="1 2">
    <name type="scientific">Symplocastrum torsivum CPER-KK1</name>
    <dbReference type="NCBI Taxonomy" id="450513"/>
    <lineage>
        <taxon>Bacteria</taxon>
        <taxon>Bacillati</taxon>
        <taxon>Cyanobacteriota</taxon>
        <taxon>Cyanophyceae</taxon>
        <taxon>Oscillatoriophycideae</taxon>
        <taxon>Oscillatoriales</taxon>
        <taxon>Microcoleaceae</taxon>
        <taxon>Symplocastrum</taxon>
    </lineage>
</organism>
<dbReference type="EMBL" id="JAHHIF010000041">
    <property type="protein sequence ID" value="MBW4547460.1"/>
    <property type="molecule type" value="Genomic_DNA"/>
</dbReference>
<sequence>MTRTKLSQRLHPYKERIKAANKKWETSSSQNTQTLSVGEYSIVTEKGTLRLIVRPDEIEIHSDDKTLALEQLSDSAVLFK</sequence>
<proteinExistence type="predicted"/>
<protein>
    <submittedName>
        <fullName evidence="1">Uncharacterized protein</fullName>
    </submittedName>
</protein>
<accession>A0A951PNY4</accession>
<evidence type="ECO:0000313" key="2">
    <source>
        <dbReference type="Proteomes" id="UP000753908"/>
    </source>
</evidence>
<dbReference type="AlphaFoldDB" id="A0A951PNY4"/>
<name>A0A951PNY4_9CYAN</name>
<evidence type="ECO:0000313" key="1">
    <source>
        <dbReference type="EMBL" id="MBW4547460.1"/>
    </source>
</evidence>
<dbReference type="Proteomes" id="UP000753908">
    <property type="component" value="Unassembled WGS sequence"/>
</dbReference>
<comment type="caution">
    <text evidence="1">The sequence shown here is derived from an EMBL/GenBank/DDBJ whole genome shotgun (WGS) entry which is preliminary data.</text>
</comment>
<reference evidence="1" key="2">
    <citation type="journal article" date="2022" name="Microbiol. Resour. Announc.">
        <title>Metagenome Sequencing to Explore Phylogenomics of Terrestrial Cyanobacteria.</title>
        <authorList>
            <person name="Ward R.D."/>
            <person name="Stajich J.E."/>
            <person name="Johansen J.R."/>
            <person name="Huntemann M."/>
            <person name="Clum A."/>
            <person name="Foster B."/>
            <person name="Foster B."/>
            <person name="Roux S."/>
            <person name="Palaniappan K."/>
            <person name="Varghese N."/>
            <person name="Mukherjee S."/>
            <person name="Reddy T.B.K."/>
            <person name="Daum C."/>
            <person name="Copeland A."/>
            <person name="Chen I.A."/>
            <person name="Ivanova N.N."/>
            <person name="Kyrpides N.C."/>
            <person name="Shapiro N."/>
            <person name="Eloe-Fadrosh E.A."/>
            <person name="Pietrasiak N."/>
        </authorList>
    </citation>
    <scope>NUCLEOTIDE SEQUENCE</scope>
    <source>
        <strain evidence="1">CPER-KK1</strain>
    </source>
</reference>
<gene>
    <name evidence="1" type="ORF">KME25_23915</name>
</gene>